<keyword evidence="6 7" id="KW-0057">Aromatic amino acid biosynthesis</keyword>
<feature type="binding site" evidence="7">
    <location>
        <position position="131"/>
    </location>
    <ligand>
        <name>substrate</name>
    </ligand>
</feature>
<dbReference type="GO" id="GO:0009073">
    <property type="term" value="P:aromatic amino acid family biosynthetic process"/>
    <property type="evidence" value="ECO:0007669"/>
    <property type="project" value="UniProtKB-KW"/>
</dbReference>
<feature type="binding site" evidence="7">
    <location>
        <position position="28"/>
    </location>
    <ligand>
        <name>substrate</name>
    </ligand>
</feature>
<dbReference type="AlphaFoldDB" id="A0A1L7LK80"/>
<keyword evidence="3 7" id="KW-0547">Nucleotide-binding</keyword>
<keyword evidence="9" id="KW-1185">Reference proteome</keyword>
<dbReference type="InterPro" id="IPR027417">
    <property type="entry name" value="P-loop_NTPase"/>
</dbReference>
<evidence type="ECO:0000256" key="6">
    <source>
        <dbReference type="ARBA" id="ARBA00023141"/>
    </source>
</evidence>
<name>A0A1L7LK80_9STRE</name>
<evidence type="ECO:0000256" key="5">
    <source>
        <dbReference type="ARBA" id="ARBA00022840"/>
    </source>
</evidence>
<comment type="catalytic activity">
    <reaction evidence="7">
        <text>shikimate + ATP = 3-phosphoshikimate + ADP + H(+)</text>
        <dbReference type="Rhea" id="RHEA:13121"/>
        <dbReference type="ChEBI" id="CHEBI:15378"/>
        <dbReference type="ChEBI" id="CHEBI:30616"/>
        <dbReference type="ChEBI" id="CHEBI:36208"/>
        <dbReference type="ChEBI" id="CHEBI:145989"/>
        <dbReference type="ChEBI" id="CHEBI:456216"/>
        <dbReference type="EC" id="2.7.1.71"/>
    </reaction>
</comment>
<evidence type="ECO:0000256" key="7">
    <source>
        <dbReference type="HAMAP-Rule" id="MF_00109"/>
    </source>
</evidence>
<organism evidence="8 9">
    <name type="scientific">Streptococcus troglodytae</name>
    <dbReference type="NCBI Taxonomy" id="1111760"/>
    <lineage>
        <taxon>Bacteria</taxon>
        <taxon>Bacillati</taxon>
        <taxon>Bacillota</taxon>
        <taxon>Bacilli</taxon>
        <taxon>Lactobacillales</taxon>
        <taxon>Streptococcaceae</taxon>
        <taxon>Streptococcus</taxon>
    </lineage>
</organism>
<dbReference type="SUPFAM" id="SSF52540">
    <property type="entry name" value="P-loop containing nucleoside triphosphate hydrolases"/>
    <property type="match status" value="1"/>
</dbReference>
<feature type="binding site" evidence="7">
    <location>
        <begin position="10"/>
        <end position="15"/>
    </location>
    <ligand>
        <name>ATP</name>
        <dbReference type="ChEBI" id="CHEBI:30616"/>
    </ligand>
</feature>
<dbReference type="GO" id="GO:0009423">
    <property type="term" value="P:chorismate biosynthetic process"/>
    <property type="evidence" value="ECO:0007669"/>
    <property type="project" value="UniProtKB-UniRule"/>
</dbReference>
<dbReference type="HAMAP" id="MF_00109">
    <property type="entry name" value="Shikimate_kinase"/>
    <property type="match status" value="1"/>
</dbReference>
<dbReference type="GO" id="GO:0004765">
    <property type="term" value="F:shikimate kinase activity"/>
    <property type="evidence" value="ECO:0007669"/>
    <property type="project" value="UniProtKB-UniRule"/>
</dbReference>
<dbReference type="KEGG" id="strg:SRT_13520"/>
<dbReference type="RefSeq" id="WP_128833493.1">
    <property type="nucleotide sequence ID" value="NZ_AP014612.1"/>
</dbReference>
<dbReference type="GO" id="GO:0000287">
    <property type="term" value="F:magnesium ion binding"/>
    <property type="evidence" value="ECO:0007669"/>
    <property type="project" value="UniProtKB-UniRule"/>
</dbReference>
<evidence type="ECO:0000256" key="1">
    <source>
        <dbReference type="ARBA" id="ARBA00022605"/>
    </source>
</evidence>
<gene>
    <name evidence="7 8" type="primary">aroK</name>
    <name evidence="8" type="ORF">SRT_13520</name>
</gene>
<keyword evidence="2 7" id="KW-0808">Transferase</keyword>
<keyword evidence="4 7" id="KW-0418">Kinase</keyword>
<dbReference type="Proteomes" id="UP000217758">
    <property type="component" value="Chromosome"/>
</dbReference>
<dbReference type="GO" id="GO:0008652">
    <property type="term" value="P:amino acid biosynthetic process"/>
    <property type="evidence" value="ECO:0007669"/>
    <property type="project" value="UniProtKB-KW"/>
</dbReference>
<comment type="subcellular location">
    <subcellularLocation>
        <location evidence="7">Cytoplasm</location>
    </subcellularLocation>
</comment>
<keyword evidence="7" id="KW-0479">Metal-binding</keyword>
<proteinExistence type="inferred from homology"/>
<feature type="binding site" evidence="7">
    <location>
        <position position="14"/>
    </location>
    <ligand>
        <name>Mg(2+)</name>
        <dbReference type="ChEBI" id="CHEBI:18420"/>
    </ligand>
</feature>
<dbReference type="CDD" id="cd00464">
    <property type="entry name" value="SK"/>
    <property type="match status" value="1"/>
</dbReference>
<sequence>MAKILIGFMGAGKSTISRLLDPDFQDMDDIITEKIGMPIAAFFEKEGEDAFREIESETLANLADSDSTVSTGGGVVESARNRDILAKNGETIYLKADFETLCKRIEADSNNVRPLFVNNSRQEFKKVFDRRQALYEEAANIIIDVAGKTPQEIIEEIK</sequence>
<dbReference type="EMBL" id="AP014612">
    <property type="protein sequence ID" value="BAQ24613.1"/>
    <property type="molecule type" value="Genomic_DNA"/>
</dbReference>
<reference evidence="8 9" key="1">
    <citation type="journal article" date="2016" name="Microbiol. Immunol.">
        <title>Complete genome sequence of Streptococcus troglodytae TKU31 isolated from the oral cavity of a chimpanzee (Pan troglodytes).</title>
        <authorList>
            <person name="Okamoto M."/>
            <person name="Naito M."/>
            <person name="Miyanohara M."/>
            <person name="Imai S."/>
            <person name="Nomura Y."/>
            <person name="Saito W."/>
            <person name="Momoi Y."/>
            <person name="Takada K."/>
            <person name="Miyabe-Nishiwaki T."/>
            <person name="Tomonaga M."/>
            <person name="Hanada N."/>
        </authorList>
    </citation>
    <scope>NUCLEOTIDE SEQUENCE [LARGE SCALE GENOMIC DNA]</scope>
    <source>
        <strain evidence="9">TKU 31</strain>
    </source>
</reference>
<dbReference type="PRINTS" id="PR01100">
    <property type="entry name" value="SHIKIMTKNASE"/>
</dbReference>
<evidence type="ECO:0000256" key="3">
    <source>
        <dbReference type="ARBA" id="ARBA00022741"/>
    </source>
</evidence>
<comment type="subunit">
    <text evidence="7">Monomer.</text>
</comment>
<dbReference type="GO" id="GO:0005524">
    <property type="term" value="F:ATP binding"/>
    <property type="evidence" value="ECO:0007669"/>
    <property type="project" value="UniProtKB-UniRule"/>
</dbReference>
<keyword evidence="7" id="KW-0963">Cytoplasm</keyword>
<dbReference type="InterPro" id="IPR031322">
    <property type="entry name" value="Shikimate/glucono_kinase"/>
</dbReference>
<feature type="binding site" evidence="7">
    <location>
        <position position="73"/>
    </location>
    <ligand>
        <name>substrate</name>
    </ligand>
</feature>
<dbReference type="EC" id="2.7.1.71" evidence="7"/>
<evidence type="ECO:0000256" key="4">
    <source>
        <dbReference type="ARBA" id="ARBA00022777"/>
    </source>
</evidence>
<keyword evidence="7" id="KW-0460">Magnesium</keyword>
<dbReference type="PANTHER" id="PTHR21087:SF16">
    <property type="entry name" value="SHIKIMATE KINASE 1, CHLOROPLASTIC"/>
    <property type="match status" value="1"/>
</dbReference>
<dbReference type="GO" id="GO:0005829">
    <property type="term" value="C:cytosol"/>
    <property type="evidence" value="ECO:0007669"/>
    <property type="project" value="TreeGrafter"/>
</dbReference>
<evidence type="ECO:0000313" key="8">
    <source>
        <dbReference type="EMBL" id="BAQ24613.1"/>
    </source>
</evidence>
<comment type="pathway">
    <text evidence="7">Metabolic intermediate biosynthesis; chorismate biosynthesis; chorismate from D-erythrose 4-phosphate and phosphoenolpyruvate: step 5/7.</text>
</comment>
<evidence type="ECO:0000313" key="9">
    <source>
        <dbReference type="Proteomes" id="UP000217758"/>
    </source>
</evidence>
<comment type="function">
    <text evidence="7">Catalyzes the specific phosphorylation of the 3-hydroxyl group of shikimic acid using ATP as a cosubstrate.</text>
</comment>
<evidence type="ECO:0000256" key="2">
    <source>
        <dbReference type="ARBA" id="ARBA00022679"/>
    </source>
</evidence>
<feature type="binding site" evidence="7">
    <location>
        <position position="52"/>
    </location>
    <ligand>
        <name>substrate</name>
    </ligand>
</feature>
<dbReference type="Gene3D" id="3.40.50.300">
    <property type="entry name" value="P-loop containing nucleotide triphosphate hydrolases"/>
    <property type="match status" value="1"/>
</dbReference>
<keyword evidence="5 7" id="KW-0067">ATP-binding</keyword>
<dbReference type="PANTHER" id="PTHR21087">
    <property type="entry name" value="SHIKIMATE KINASE"/>
    <property type="match status" value="1"/>
</dbReference>
<dbReference type="InterPro" id="IPR000623">
    <property type="entry name" value="Shikimate_kinase/TSH1"/>
</dbReference>
<keyword evidence="1 7" id="KW-0028">Amino-acid biosynthesis</keyword>
<dbReference type="Pfam" id="PF01202">
    <property type="entry name" value="SKI"/>
    <property type="match status" value="1"/>
</dbReference>
<comment type="similarity">
    <text evidence="7">Belongs to the shikimate kinase family.</text>
</comment>
<feature type="binding site" evidence="7">
    <location>
        <position position="113"/>
    </location>
    <ligand>
        <name>ATP</name>
        <dbReference type="ChEBI" id="CHEBI:30616"/>
    </ligand>
</feature>
<dbReference type="UniPathway" id="UPA00053">
    <property type="reaction ID" value="UER00088"/>
</dbReference>
<accession>A0A1L7LK80</accession>
<comment type="cofactor">
    <cofactor evidence="7">
        <name>Mg(2+)</name>
        <dbReference type="ChEBI" id="CHEBI:18420"/>
    </cofactor>
    <text evidence="7">Binds 1 Mg(2+) ion per subunit.</text>
</comment>
<comment type="caution">
    <text evidence="7">Lacks conserved residue(s) required for the propagation of feature annotation.</text>
</comment>
<protein>
    <recommendedName>
        <fullName evidence="7">Shikimate kinase</fullName>
        <shortName evidence="7">SK</shortName>
        <ecNumber evidence="7">2.7.1.71</ecNumber>
    </recommendedName>
</protein>